<evidence type="ECO:0000313" key="1">
    <source>
        <dbReference type="EMBL" id="GLQ56642.1"/>
    </source>
</evidence>
<dbReference type="InterPro" id="IPR052732">
    <property type="entry name" value="Cell-binding_unc_protein"/>
</dbReference>
<accession>A0ABQ5W970</accession>
<evidence type="ECO:0008006" key="3">
    <source>
        <dbReference type="Google" id="ProtNLM"/>
    </source>
</evidence>
<dbReference type="PANTHER" id="PTHR43883:SF1">
    <property type="entry name" value="GLUCONOKINASE"/>
    <property type="match status" value="1"/>
</dbReference>
<evidence type="ECO:0000313" key="2">
    <source>
        <dbReference type="Proteomes" id="UP001156691"/>
    </source>
</evidence>
<dbReference type="EMBL" id="BSNS01000020">
    <property type="protein sequence ID" value="GLQ56642.1"/>
    <property type="molecule type" value="Genomic_DNA"/>
</dbReference>
<name>A0ABQ5W970_9HYPH</name>
<comment type="caution">
    <text evidence="1">The sequence shown here is derived from an EMBL/GenBank/DDBJ whole genome shotgun (WGS) entry which is preliminary data.</text>
</comment>
<dbReference type="SUPFAM" id="SSF56112">
    <property type="entry name" value="Protein kinase-like (PK-like)"/>
    <property type="match status" value="1"/>
</dbReference>
<keyword evidence="2" id="KW-1185">Reference proteome</keyword>
<protein>
    <recommendedName>
        <fullName evidence="3">Aminoglycoside phosphotransferase family enzyme</fullName>
    </recommendedName>
</protein>
<gene>
    <name evidence="1" type="ORF">GCM10010862_39010</name>
</gene>
<dbReference type="PANTHER" id="PTHR43883">
    <property type="entry name" value="SLR0207 PROTEIN"/>
    <property type="match status" value="1"/>
</dbReference>
<dbReference type="RefSeq" id="WP_284342031.1">
    <property type="nucleotide sequence ID" value="NZ_BSNS01000020.1"/>
</dbReference>
<dbReference type="Proteomes" id="UP001156691">
    <property type="component" value="Unassembled WGS sequence"/>
</dbReference>
<dbReference type="InterPro" id="IPR011009">
    <property type="entry name" value="Kinase-like_dom_sf"/>
</dbReference>
<sequence>MNQGTTGQPVPAPEQAAATAPEPAIAEKVAFLRQPDAYPQRPACIEVRETHMSWVFLTGERVYKLKKPVLYRHLDYSTPERRKHFCEEELRLNRRFTDDVYLRLVPLRIDGDGRLSLSSAGRDVDYLIEMRQLPADLMLDHRIRLGRVETADVLTVADRLARYYAAAAPRIAKGHRYLEHLREELAISQDLLLSSCMGVASPWTRGILRRVHNLLTLWTPTILERIASGHIVEGHGDLRPEHVCLADPPQIFDCLDFDPKMRLIDPYDELNYLGLECEFLGAGWIRPSLLAVLEETIGDRPDRRLIATYGAFRAVLRARICLAHLLDDTPAEPDRWPREAKAYLALAEAECVKGEN</sequence>
<proteinExistence type="predicted"/>
<reference evidence="2" key="1">
    <citation type="journal article" date="2019" name="Int. J. Syst. Evol. Microbiol.">
        <title>The Global Catalogue of Microorganisms (GCM) 10K type strain sequencing project: providing services to taxonomists for standard genome sequencing and annotation.</title>
        <authorList>
            <consortium name="The Broad Institute Genomics Platform"/>
            <consortium name="The Broad Institute Genome Sequencing Center for Infectious Disease"/>
            <person name="Wu L."/>
            <person name="Ma J."/>
        </authorList>
    </citation>
    <scope>NUCLEOTIDE SEQUENCE [LARGE SCALE GENOMIC DNA]</scope>
    <source>
        <strain evidence="2">NBRC 112416</strain>
    </source>
</reference>
<organism evidence="1 2">
    <name type="scientific">Devosia nitrariae</name>
    <dbReference type="NCBI Taxonomy" id="2071872"/>
    <lineage>
        <taxon>Bacteria</taxon>
        <taxon>Pseudomonadati</taxon>
        <taxon>Pseudomonadota</taxon>
        <taxon>Alphaproteobacteria</taxon>
        <taxon>Hyphomicrobiales</taxon>
        <taxon>Devosiaceae</taxon>
        <taxon>Devosia</taxon>
    </lineage>
</organism>